<evidence type="ECO:0000313" key="3">
    <source>
        <dbReference type="Proteomes" id="UP000292939"/>
    </source>
</evidence>
<organism evidence="2 3">
    <name type="scientific">Hylemonella gracilis</name>
    <dbReference type="NCBI Taxonomy" id="80880"/>
    <lineage>
        <taxon>Bacteria</taxon>
        <taxon>Pseudomonadati</taxon>
        <taxon>Pseudomonadota</taxon>
        <taxon>Betaproteobacteria</taxon>
        <taxon>Burkholderiales</taxon>
        <taxon>Comamonadaceae</taxon>
        <taxon>Hylemonella</taxon>
    </lineage>
</organism>
<feature type="region of interest" description="Disordered" evidence="1">
    <location>
        <begin position="47"/>
        <end position="68"/>
    </location>
</feature>
<evidence type="ECO:0000256" key="1">
    <source>
        <dbReference type="SAM" id="MobiDB-lite"/>
    </source>
</evidence>
<dbReference type="Proteomes" id="UP000292939">
    <property type="component" value="Chromosome"/>
</dbReference>
<reference evidence="2 3" key="1">
    <citation type="submission" date="2018-07" db="EMBL/GenBank/DDBJ databases">
        <title>Exploring interactions and the metabolic potential of the ultra-small soil bacteria Hylemonella gracilis.</title>
        <authorList>
            <person name="Tyc O."/>
            <person name="Kulkarni P."/>
            <person name="Gawehns F."/>
            <person name="Hundscheid M."/>
            <person name="Zweers H."/>
            <person name="Garbeva P."/>
        </authorList>
    </citation>
    <scope>NUCLEOTIDE SEQUENCE [LARGE SCALE GENOMIC DNA]</scope>
    <source>
        <strain evidence="2 3">NS1</strain>
    </source>
</reference>
<proteinExistence type="predicted"/>
<gene>
    <name evidence="2" type="ORF">DW355_16255</name>
</gene>
<evidence type="ECO:0000313" key="2">
    <source>
        <dbReference type="EMBL" id="QBK06067.1"/>
    </source>
</evidence>
<dbReference type="EMBL" id="CP031395">
    <property type="protein sequence ID" value="QBK06067.1"/>
    <property type="molecule type" value="Genomic_DNA"/>
</dbReference>
<name>A0A4P6UPM2_9BURK</name>
<feature type="compositionally biased region" description="Polar residues" evidence="1">
    <location>
        <begin position="47"/>
        <end position="62"/>
    </location>
</feature>
<dbReference type="KEGG" id="hgr:DW355_16255"/>
<dbReference type="OrthoDB" id="8909354at2"/>
<protein>
    <recommendedName>
        <fullName evidence="4">Motility protein</fullName>
    </recommendedName>
</protein>
<evidence type="ECO:0008006" key="4">
    <source>
        <dbReference type="Google" id="ProtNLM"/>
    </source>
</evidence>
<accession>A0A4P6UPM2</accession>
<sequence length="68" mass="7026">MDISANTGAEQATLSAGQVAWKAQVYVKKKSEDIVEQTVGTLLSSVPKTGSQPLASSGTLGTRLNAYA</sequence>
<dbReference type="RefSeq" id="WP_131281685.1">
    <property type="nucleotide sequence ID" value="NZ_CP031395.1"/>
</dbReference>
<dbReference type="AlphaFoldDB" id="A0A4P6UPM2"/>